<feature type="domain" description="Heparinase II/III-like C-terminal" evidence="3">
    <location>
        <begin position="305"/>
        <end position="519"/>
    </location>
</feature>
<dbReference type="Gene3D" id="2.70.98.70">
    <property type="match status" value="1"/>
</dbReference>
<dbReference type="RefSeq" id="WP_141492850.1">
    <property type="nucleotide sequence ID" value="NZ_CP032485.1"/>
</dbReference>
<proteinExistence type="predicted"/>
<dbReference type="GO" id="GO:0030313">
    <property type="term" value="C:cell envelope"/>
    <property type="evidence" value="ECO:0007669"/>
    <property type="project" value="UniProtKB-SubCell"/>
</dbReference>
<dbReference type="GO" id="GO:0016829">
    <property type="term" value="F:lyase activity"/>
    <property type="evidence" value="ECO:0007669"/>
    <property type="project" value="InterPro"/>
</dbReference>
<dbReference type="KEGG" id="ntn:D5366_07000"/>
<evidence type="ECO:0000259" key="3">
    <source>
        <dbReference type="Pfam" id="PF07940"/>
    </source>
</evidence>
<comment type="subcellular location">
    <subcellularLocation>
        <location evidence="1">Cell envelope</location>
    </subcellularLocation>
</comment>
<dbReference type="Pfam" id="PF07940">
    <property type="entry name" value="Hepar_II_III_C"/>
    <property type="match status" value="1"/>
</dbReference>
<sequence length="558" mass="61483">MGVGRTEQTKLSKLKLSMARMPFRKGAPSGPAAVCHDPWHGDAEQGARLVGRYFRFDRKEYDLTYGRAPVTAWPVGTWPDAARRWLYGFSWLRDLRALGSDEARLVARKMVGAWIANPPGGAMAEDACTTGMRLASWLSNHAFCLASADHRLQKKLMDRVLIEARTISALLPIPFCGWAELSALRGLLAAALAIPEQSGFMVRFLRYLPSALERVLLPDGMAVERSPQAQYELVRELAEMSMMFRAAQLRVPPVVEASLEKAVPVLRAFCHGDGGLAVFNGSGEGDVRSIERALAQGSRLKLIASSLPDGKFTRVALGKSLLIVDGGNPAPTGADQSAHAGTLSFEFSHLKDRIFVNCGSALLAPWAKALRASPAHNVLVPEDFSSSDFDVRGRISRRPAHVTCKHQTNGDAHWIDLSHDGYHPSLGATWKRQLYLGDSGEDLRGQDILQSERAVSFALRFHLHPNVIVTQDDDDVIMHVGERIWRFRQRGGGLAVEPDVYLARDHVEPTRQIVVYVDAKYAETTEDDSQRDDDAAKLSAKPAGVTQTVSWLLERIPE</sequence>
<evidence type="ECO:0000256" key="1">
    <source>
        <dbReference type="ARBA" id="ARBA00004196"/>
    </source>
</evidence>
<accession>A0A4Y6V4K3</accession>
<reference evidence="4 5" key="1">
    <citation type="submission" date="2018-09" db="EMBL/GenBank/DDBJ databases">
        <title>The complete genome sequence of Neokomagataea tanensis NBRC 106556(T).</title>
        <authorList>
            <person name="Chua K.-O."/>
            <person name="See-Too W.-S."/>
            <person name="Hong K.-W."/>
            <person name="Yin W.-F."/>
            <person name="Chan K.-G."/>
        </authorList>
    </citation>
    <scope>NUCLEOTIDE SEQUENCE [LARGE SCALE GENOMIC DNA]</scope>
    <source>
        <strain evidence="5">AH13 \ NBRC 106556</strain>
    </source>
</reference>
<dbReference type="EMBL" id="CP032485">
    <property type="protein sequence ID" value="QDH24999.1"/>
    <property type="molecule type" value="Genomic_DNA"/>
</dbReference>
<feature type="region of interest" description="Disordered" evidence="2">
    <location>
        <begin position="525"/>
        <end position="545"/>
    </location>
</feature>
<keyword evidence="5" id="KW-1185">Reference proteome</keyword>
<evidence type="ECO:0000313" key="5">
    <source>
        <dbReference type="Proteomes" id="UP000317214"/>
    </source>
</evidence>
<organism evidence="4 5">
    <name type="scientific">Neokomagataea tanensis</name>
    <dbReference type="NCBI Taxonomy" id="661191"/>
    <lineage>
        <taxon>Bacteria</taxon>
        <taxon>Pseudomonadati</taxon>
        <taxon>Pseudomonadota</taxon>
        <taxon>Alphaproteobacteria</taxon>
        <taxon>Acetobacterales</taxon>
        <taxon>Acetobacteraceae</taxon>
        <taxon>Neokomagataea</taxon>
    </lineage>
</organism>
<evidence type="ECO:0000313" key="4">
    <source>
        <dbReference type="EMBL" id="QDH24999.1"/>
    </source>
</evidence>
<dbReference type="AlphaFoldDB" id="A0A4Y6V4K3"/>
<name>A0A4Y6V4K3_9PROT</name>
<gene>
    <name evidence="4" type="ORF">D5366_07000</name>
</gene>
<dbReference type="OrthoDB" id="9787373at2"/>
<dbReference type="InterPro" id="IPR012480">
    <property type="entry name" value="Hepar_II_III_C"/>
</dbReference>
<evidence type="ECO:0000256" key="2">
    <source>
        <dbReference type="SAM" id="MobiDB-lite"/>
    </source>
</evidence>
<dbReference type="Proteomes" id="UP000317214">
    <property type="component" value="Chromosome"/>
</dbReference>
<dbReference type="InterPro" id="IPR008929">
    <property type="entry name" value="Chondroitin_lyas"/>
</dbReference>
<protein>
    <submittedName>
        <fullName evidence="4">Heparinase</fullName>
    </submittedName>
</protein>
<dbReference type="Gene3D" id="1.50.10.100">
    <property type="entry name" value="Chondroitin AC/alginate lyase"/>
    <property type="match status" value="1"/>
</dbReference>